<comment type="catalytic activity">
    <reaction evidence="1">
        <text>a myo-inositol phosphate + H2O = myo-inositol + phosphate</text>
        <dbReference type="Rhea" id="RHEA:24056"/>
        <dbReference type="ChEBI" id="CHEBI:15377"/>
        <dbReference type="ChEBI" id="CHEBI:17268"/>
        <dbReference type="ChEBI" id="CHEBI:43474"/>
        <dbReference type="ChEBI" id="CHEBI:84139"/>
        <dbReference type="EC" id="3.1.3.25"/>
    </reaction>
</comment>
<organism evidence="5 6">
    <name type="scientific">Amygdalobacter indicium</name>
    <dbReference type="NCBI Taxonomy" id="3029272"/>
    <lineage>
        <taxon>Bacteria</taxon>
        <taxon>Bacillati</taxon>
        <taxon>Bacillota</taxon>
        <taxon>Clostridia</taxon>
        <taxon>Eubacteriales</taxon>
        <taxon>Oscillospiraceae</taxon>
        <taxon>Amygdalobacter</taxon>
    </lineage>
</organism>
<dbReference type="PROSITE" id="PS00630">
    <property type="entry name" value="IMP_2"/>
    <property type="match status" value="1"/>
</dbReference>
<dbReference type="Proteomes" id="UP001220478">
    <property type="component" value="Chromosome"/>
</dbReference>
<evidence type="ECO:0000256" key="4">
    <source>
        <dbReference type="ARBA" id="ARBA00022842"/>
    </source>
</evidence>
<dbReference type="SUPFAM" id="SSF56655">
    <property type="entry name" value="Carbohydrate phosphatase"/>
    <property type="match status" value="1"/>
</dbReference>
<sequence>MMETEKLLEILAGVKNCGVTAGRYFKQAAIEKIAEKSGNSDLVTNVDRQTQQLIQTQLQQLPLQAAFVSEEQENTDLTDEYTWIVDPIDGTSNYIFGREMSFVSIALAYKKQTVLACCYNPYRDELFWAVKGRGAYMNEQHLWIKPRPLAQSLLAVGTAPYDKDVSDATFSCLKDLFNAGLDIRRSGSCVADLCYLAKNEHHAFYEAKVSLWDYAAGALIVEEAGGEVNINADTLHLGKTYIMAGNSDNFVNLKAICYRYIEANNA</sequence>
<dbReference type="Pfam" id="PF00459">
    <property type="entry name" value="Inositol_P"/>
    <property type="match status" value="1"/>
</dbReference>
<proteinExistence type="predicted"/>
<dbReference type="RefSeq" id="WP_315572192.1">
    <property type="nucleotide sequence ID" value="NZ_CP118868.1"/>
</dbReference>
<keyword evidence="6" id="KW-1185">Reference proteome</keyword>
<keyword evidence="3" id="KW-0479">Metal-binding</keyword>
<dbReference type="PANTHER" id="PTHR20854">
    <property type="entry name" value="INOSITOL MONOPHOSPHATASE"/>
    <property type="match status" value="1"/>
</dbReference>
<accession>A0ABY8C646</accession>
<keyword evidence="4" id="KW-0460">Magnesium</keyword>
<dbReference type="InterPro" id="IPR020550">
    <property type="entry name" value="Inositol_monophosphatase_CS"/>
</dbReference>
<dbReference type="Gene3D" id="3.30.540.10">
    <property type="entry name" value="Fructose-1,6-Bisphosphatase, subunit A, domain 1"/>
    <property type="match status" value="1"/>
</dbReference>
<dbReference type="EMBL" id="CP118868">
    <property type="protein sequence ID" value="WEG36166.1"/>
    <property type="molecule type" value="Genomic_DNA"/>
</dbReference>
<reference evidence="5 6" key="1">
    <citation type="submission" date="2023-02" db="EMBL/GenBank/DDBJ databases">
        <title>Novel Oscillospiraceae bacterial genomes.</title>
        <authorList>
            <person name="Srinivasan S."/>
            <person name="Austin M.N."/>
            <person name="Fiedler T.L."/>
            <person name="Strenk S.M."/>
            <person name="Agnew K.J."/>
            <person name="Nagana Gowda G.A."/>
            <person name="Raftery D."/>
            <person name="Beamer M.A."/>
            <person name="Achilles S.L."/>
            <person name="Wiesenfeld H.C."/>
            <person name="Fredricks D.N."/>
            <person name="Hillier S.L."/>
        </authorList>
    </citation>
    <scope>NUCLEOTIDE SEQUENCE [LARGE SCALE GENOMIC DNA]</scope>
    <source>
        <strain evidence="5 6">CHIC02 1186E3-8</strain>
    </source>
</reference>
<dbReference type="PANTHER" id="PTHR20854:SF4">
    <property type="entry name" value="INOSITOL-1-MONOPHOSPHATASE-RELATED"/>
    <property type="match status" value="1"/>
</dbReference>
<dbReference type="InterPro" id="IPR000760">
    <property type="entry name" value="Inositol_monophosphatase-like"/>
</dbReference>
<evidence type="ECO:0000256" key="2">
    <source>
        <dbReference type="ARBA" id="ARBA00013106"/>
    </source>
</evidence>
<evidence type="ECO:0000313" key="6">
    <source>
        <dbReference type="Proteomes" id="UP001220478"/>
    </source>
</evidence>
<evidence type="ECO:0000313" key="5">
    <source>
        <dbReference type="EMBL" id="WEG36166.1"/>
    </source>
</evidence>
<name>A0ABY8C646_9FIRM</name>
<gene>
    <name evidence="5" type="ORF">PYS61_03075</name>
</gene>
<dbReference type="EC" id="3.1.3.25" evidence="2"/>
<dbReference type="PRINTS" id="PR00377">
    <property type="entry name" value="IMPHPHTASES"/>
</dbReference>
<evidence type="ECO:0000256" key="1">
    <source>
        <dbReference type="ARBA" id="ARBA00001033"/>
    </source>
</evidence>
<evidence type="ECO:0000256" key="3">
    <source>
        <dbReference type="ARBA" id="ARBA00022723"/>
    </source>
</evidence>
<protein>
    <recommendedName>
        <fullName evidence="2">inositol-phosphate phosphatase</fullName>
        <ecNumber evidence="2">3.1.3.25</ecNumber>
    </recommendedName>
</protein>
<dbReference type="Gene3D" id="3.40.190.80">
    <property type="match status" value="1"/>
</dbReference>